<evidence type="ECO:0000313" key="1">
    <source>
        <dbReference type="EMBL" id="QDV35847.1"/>
    </source>
</evidence>
<reference evidence="1 2" key="1">
    <citation type="submission" date="2019-02" db="EMBL/GenBank/DDBJ databases">
        <title>Deep-cultivation of Planctomycetes and their phenomic and genomic characterization uncovers novel biology.</title>
        <authorList>
            <person name="Wiegand S."/>
            <person name="Jogler M."/>
            <person name="Boedeker C."/>
            <person name="Pinto D."/>
            <person name="Vollmers J."/>
            <person name="Rivas-Marin E."/>
            <person name="Kohn T."/>
            <person name="Peeters S.H."/>
            <person name="Heuer A."/>
            <person name="Rast P."/>
            <person name="Oberbeckmann S."/>
            <person name="Bunk B."/>
            <person name="Jeske O."/>
            <person name="Meyerdierks A."/>
            <person name="Storesund J.E."/>
            <person name="Kallscheuer N."/>
            <person name="Luecker S."/>
            <person name="Lage O.M."/>
            <person name="Pohl T."/>
            <person name="Merkel B.J."/>
            <person name="Hornburger P."/>
            <person name="Mueller R.-W."/>
            <person name="Bruemmer F."/>
            <person name="Labrenz M."/>
            <person name="Spormann A.M."/>
            <person name="Op den Camp H."/>
            <person name="Overmann J."/>
            <person name="Amann R."/>
            <person name="Jetten M.S.M."/>
            <person name="Mascher T."/>
            <person name="Medema M.H."/>
            <person name="Devos D.P."/>
            <person name="Kaster A.-K."/>
            <person name="Ovreas L."/>
            <person name="Rohde M."/>
            <person name="Galperin M.Y."/>
            <person name="Jogler C."/>
        </authorList>
    </citation>
    <scope>NUCLEOTIDE SEQUENCE [LARGE SCALE GENOMIC DNA]</scope>
    <source>
        <strain evidence="1 2">ElP</strain>
    </source>
</reference>
<name>A0A518H4U6_9BACT</name>
<keyword evidence="2" id="KW-1185">Reference proteome</keyword>
<evidence type="ECO:0008006" key="3">
    <source>
        <dbReference type="Google" id="ProtNLM"/>
    </source>
</evidence>
<sequence length="446" mass="47456">MLTLSRPQRQVLFTLGIVAATMAPTAIVAVTAWQVNRPGHRHDVEASLGRQLGLKVTLDGVRYPRPGEVVYTGLALWQHEPRRETHFVKVAQAGLLKIAREGRRLVLRAEGLAVAAEGPRQAMEQVGGLLSRAAADESWERVDLSADSCTLDLGDGLSYDLADLGGSFLIEGGSPTVTASYQFASTEGASTRCELKLVRDRSGEEPTTALTFQTAGDGLPLPARVLDPLFASEEWVGPSARVMGKLELSRVGAGDWRATFSGELIDVDLGTLVGRRVPEHRLDGPARLVVESAEWGPRPGAPGPGWLSASGELRAGPGAVSPGLLRALQSEMHFLLADAFRIRAVSTGNEPAVAFRDLGFRFAIEPDGSVYLDGALGDAYEPGVVMTEPDGLDPIAFAPAEGSNLIGLRRTLAPSDPVLVPADPELDFLDFLPQGGVPRSDVIRAN</sequence>
<dbReference type="Proteomes" id="UP000317835">
    <property type="component" value="Chromosome"/>
</dbReference>
<dbReference type="OrthoDB" id="241613at2"/>
<evidence type="ECO:0000313" key="2">
    <source>
        <dbReference type="Proteomes" id="UP000317835"/>
    </source>
</evidence>
<accession>A0A518H4U6</accession>
<dbReference type="AlphaFoldDB" id="A0A518H4U6"/>
<dbReference type="RefSeq" id="WP_145271713.1">
    <property type="nucleotide sequence ID" value="NZ_CP036426.1"/>
</dbReference>
<organism evidence="1 2">
    <name type="scientific">Tautonia plasticadhaerens</name>
    <dbReference type="NCBI Taxonomy" id="2527974"/>
    <lineage>
        <taxon>Bacteria</taxon>
        <taxon>Pseudomonadati</taxon>
        <taxon>Planctomycetota</taxon>
        <taxon>Planctomycetia</taxon>
        <taxon>Isosphaerales</taxon>
        <taxon>Isosphaeraceae</taxon>
        <taxon>Tautonia</taxon>
    </lineage>
</organism>
<gene>
    <name evidence="1" type="ORF">ElP_37550</name>
</gene>
<protein>
    <recommendedName>
        <fullName evidence="3">AsmA-like C-terminal domain-containing protein</fullName>
    </recommendedName>
</protein>
<dbReference type="KEGG" id="tpla:ElP_37550"/>
<proteinExistence type="predicted"/>
<dbReference type="EMBL" id="CP036426">
    <property type="protein sequence ID" value="QDV35847.1"/>
    <property type="molecule type" value="Genomic_DNA"/>
</dbReference>